<keyword evidence="2" id="KW-1185">Reference proteome</keyword>
<sequence length="151" mass="17136">MKIPSYTFTFHIFDYKVFPTLFGCTIDPGSHHFQFEQVRSLPSSNPSRPPSVRRRDALIADLHSRLDSLYPSPATAEIKKLSVPGTSVLELWLSPRLICPDISRDLRPRTSPFPPIPLSYLQPSLTPMITARRRCIRHCSVAAVISDYNWG</sequence>
<organism evidence="1 2">
    <name type="scientific">Punica granatum</name>
    <name type="common">Pomegranate</name>
    <dbReference type="NCBI Taxonomy" id="22663"/>
    <lineage>
        <taxon>Eukaryota</taxon>
        <taxon>Viridiplantae</taxon>
        <taxon>Streptophyta</taxon>
        <taxon>Embryophyta</taxon>
        <taxon>Tracheophyta</taxon>
        <taxon>Spermatophyta</taxon>
        <taxon>Magnoliopsida</taxon>
        <taxon>eudicotyledons</taxon>
        <taxon>Gunneridae</taxon>
        <taxon>Pentapetalae</taxon>
        <taxon>rosids</taxon>
        <taxon>malvids</taxon>
        <taxon>Myrtales</taxon>
        <taxon>Lythraceae</taxon>
        <taxon>Punica</taxon>
    </lineage>
</organism>
<evidence type="ECO:0000313" key="2">
    <source>
        <dbReference type="Proteomes" id="UP000233551"/>
    </source>
</evidence>
<name>A0A2I0JV96_PUNGR</name>
<gene>
    <name evidence="1" type="ORF">CRG98_019393</name>
</gene>
<dbReference type="Proteomes" id="UP000233551">
    <property type="component" value="Unassembled WGS sequence"/>
</dbReference>
<proteinExistence type="predicted"/>
<reference evidence="1 2" key="1">
    <citation type="submission" date="2017-11" db="EMBL/GenBank/DDBJ databases">
        <title>De-novo sequencing of pomegranate (Punica granatum L.) genome.</title>
        <authorList>
            <person name="Akparov Z."/>
            <person name="Amiraslanov A."/>
            <person name="Hajiyeva S."/>
            <person name="Abbasov M."/>
            <person name="Kaur K."/>
            <person name="Hamwieh A."/>
            <person name="Solovyev V."/>
            <person name="Salamov A."/>
            <person name="Braich B."/>
            <person name="Kosarev P."/>
            <person name="Mahmoud A."/>
            <person name="Hajiyev E."/>
            <person name="Babayeva S."/>
            <person name="Izzatullayeva V."/>
            <person name="Mammadov A."/>
            <person name="Mammadov A."/>
            <person name="Sharifova S."/>
            <person name="Ojaghi J."/>
            <person name="Eynullazada K."/>
            <person name="Bayramov B."/>
            <person name="Abdulazimova A."/>
            <person name="Shahmuradov I."/>
        </authorList>
    </citation>
    <scope>NUCLEOTIDE SEQUENCE [LARGE SCALE GENOMIC DNA]</scope>
    <source>
        <strain evidence="2">cv. AG2017</strain>
        <tissue evidence="1">Leaf</tissue>
    </source>
</reference>
<dbReference type="EMBL" id="PGOL01001181">
    <property type="protein sequence ID" value="PKI60205.1"/>
    <property type="molecule type" value="Genomic_DNA"/>
</dbReference>
<dbReference type="AlphaFoldDB" id="A0A2I0JV96"/>
<comment type="caution">
    <text evidence="1">The sequence shown here is derived from an EMBL/GenBank/DDBJ whole genome shotgun (WGS) entry which is preliminary data.</text>
</comment>
<accession>A0A2I0JV96</accession>
<evidence type="ECO:0000313" key="1">
    <source>
        <dbReference type="EMBL" id="PKI60205.1"/>
    </source>
</evidence>
<protein>
    <submittedName>
        <fullName evidence="1">Uncharacterized protein</fullName>
    </submittedName>
</protein>